<keyword evidence="2" id="KW-0812">Transmembrane</keyword>
<dbReference type="AlphaFoldDB" id="A0AAD4MXE4"/>
<reference evidence="3" key="1">
    <citation type="submission" date="2022-01" db="EMBL/GenBank/DDBJ databases">
        <title>Genome Sequence Resource for Two Populations of Ditylenchus destructor, the Migratory Endoparasitic Phytonematode.</title>
        <authorList>
            <person name="Zhang H."/>
            <person name="Lin R."/>
            <person name="Xie B."/>
        </authorList>
    </citation>
    <scope>NUCLEOTIDE SEQUENCE</scope>
    <source>
        <strain evidence="3">BazhouSP</strain>
    </source>
</reference>
<gene>
    <name evidence="3" type="ORF">DdX_12677</name>
</gene>
<evidence type="ECO:0000313" key="3">
    <source>
        <dbReference type="EMBL" id="KAI1707085.1"/>
    </source>
</evidence>
<keyword evidence="2" id="KW-0472">Membrane</keyword>
<evidence type="ECO:0000313" key="4">
    <source>
        <dbReference type="Proteomes" id="UP001201812"/>
    </source>
</evidence>
<feature type="transmembrane region" description="Helical" evidence="2">
    <location>
        <begin position="123"/>
        <end position="144"/>
    </location>
</feature>
<evidence type="ECO:0000256" key="2">
    <source>
        <dbReference type="SAM" id="Phobius"/>
    </source>
</evidence>
<keyword evidence="1" id="KW-0175">Coiled coil</keyword>
<sequence>MALFGCIEATPQEISSMNAIPYALLTDELEKQSKAITVEIERLEESRKKHNQKPRQLQDLQNLRPDFYAVSLELSEVTAKVQALLHKLNGMKEAFGFKLELSAEERLDELEKKKKYHQKRVNMVSRIQFFILFLLMSNAVISLFRLTVVHLHKVSTSQTDYAFPKKQQIQHILENLESGIEILVSLIAKS</sequence>
<dbReference type="Proteomes" id="UP001201812">
    <property type="component" value="Unassembled WGS sequence"/>
</dbReference>
<protein>
    <submittedName>
        <fullName evidence="3">Uncharacterized protein</fullName>
    </submittedName>
</protein>
<dbReference type="EMBL" id="JAKKPZ010000043">
    <property type="protein sequence ID" value="KAI1707085.1"/>
    <property type="molecule type" value="Genomic_DNA"/>
</dbReference>
<comment type="caution">
    <text evidence="3">The sequence shown here is derived from an EMBL/GenBank/DDBJ whole genome shotgun (WGS) entry which is preliminary data.</text>
</comment>
<evidence type="ECO:0000256" key="1">
    <source>
        <dbReference type="SAM" id="Coils"/>
    </source>
</evidence>
<proteinExistence type="predicted"/>
<accession>A0AAD4MXE4</accession>
<organism evidence="3 4">
    <name type="scientific">Ditylenchus destructor</name>
    <dbReference type="NCBI Taxonomy" id="166010"/>
    <lineage>
        <taxon>Eukaryota</taxon>
        <taxon>Metazoa</taxon>
        <taxon>Ecdysozoa</taxon>
        <taxon>Nematoda</taxon>
        <taxon>Chromadorea</taxon>
        <taxon>Rhabditida</taxon>
        <taxon>Tylenchina</taxon>
        <taxon>Tylenchomorpha</taxon>
        <taxon>Sphaerularioidea</taxon>
        <taxon>Anguinidae</taxon>
        <taxon>Anguininae</taxon>
        <taxon>Ditylenchus</taxon>
    </lineage>
</organism>
<keyword evidence="2" id="KW-1133">Transmembrane helix</keyword>
<keyword evidence="4" id="KW-1185">Reference proteome</keyword>
<name>A0AAD4MXE4_9BILA</name>
<feature type="coiled-coil region" evidence="1">
    <location>
        <begin position="26"/>
        <end position="53"/>
    </location>
</feature>